<dbReference type="EMBL" id="CADCTR010000752">
    <property type="protein sequence ID" value="CAA9261944.1"/>
    <property type="molecule type" value="Genomic_DNA"/>
</dbReference>
<dbReference type="GO" id="GO:0005886">
    <property type="term" value="C:plasma membrane"/>
    <property type="evidence" value="ECO:0007669"/>
    <property type="project" value="TreeGrafter"/>
</dbReference>
<evidence type="ECO:0000256" key="4">
    <source>
        <dbReference type="ARBA" id="ARBA00022692"/>
    </source>
</evidence>
<feature type="transmembrane region" description="Helical" evidence="7">
    <location>
        <begin position="26"/>
        <end position="47"/>
    </location>
</feature>
<dbReference type="Pfam" id="PF00860">
    <property type="entry name" value="Xan_ur_permease"/>
    <property type="match status" value="1"/>
</dbReference>
<evidence type="ECO:0000256" key="5">
    <source>
        <dbReference type="ARBA" id="ARBA00022989"/>
    </source>
</evidence>
<keyword evidence="6 7" id="KW-0472">Membrane</keyword>
<keyword evidence="5 7" id="KW-1133">Transmembrane helix</keyword>
<comment type="similarity">
    <text evidence="2">Belongs to the nucleobase:cation symporter-2 (NCS2) (TC 2.A.40) family.</text>
</comment>
<feature type="transmembrane region" description="Helical" evidence="7">
    <location>
        <begin position="180"/>
        <end position="200"/>
    </location>
</feature>
<keyword evidence="3" id="KW-0813">Transport</keyword>
<dbReference type="GO" id="GO:0042907">
    <property type="term" value="F:xanthine transmembrane transporter activity"/>
    <property type="evidence" value="ECO:0007669"/>
    <property type="project" value="TreeGrafter"/>
</dbReference>
<dbReference type="InterPro" id="IPR006043">
    <property type="entry name" value="NCS2"/>
</dbReference>
<evidence type="ECO:0000256" key="3">
    <source>
        <dbReference type="ARBA" id="ARBA00022448"/>
    </source>
</evidence>
<evidence type="ECO:0000313" key="8">
    <source>
        <dbReference type="EMBL" id="CAA9261944.1"/>
    </source>
</evidence>
<feature type="transmembrane region" description="Helical" evidence="7">
    <location>
        <begin position="128"/>
        <end position="150"/>
    </location>
</feature>
<reference evidence="8" key="1">
    <citation type="submission" date="2020-02" db="EMBL/GenBank/DDBJ databases">
        <authorList>
            <person name="Meier V. D."/>
        </authorList>
    </citation>
    <scope>NUCLEOTIDE SEQUENCE</scope>
    <source>
        <strain evidence="8">AVDCRST_MAG93</strain>
    </source>
</reference>
<organism evidence="8">
    <name type="scientific">uncultured Chloroflexia bacterium</name>
    <dbReference type="NCBI Taxonomy" id="1672391"/>
    <lineage>
        <taxon>Bacteria</taxon>
        <taxon>Bacillati</taxon>
        <taxon>Chloroflexota</taxon>
        <taxon>Chloroflexia</taxon>
        <taxon>environmental samples</taxon>
    </lineage>
</organism>
<name>A0A6J4IUE7_9CHLR</name>
<evidence type="ECO:0000256" key="7">
    <source>
        <dbReference type="SAM" id="Phobius"/>
    </source>
</evidence>
<accession>A0A6J4IUE7</accession>
<gene>
    <name evidence="8" type="ORF">AVDCRST_MAG93-2223</name>
</gene>
<evidence type="ECO:0000256" key="2">
    <source>
        <dbReference type="ARBA" id="ARBA00008821"/>
    </source>
</evidence>
<evidence type="ECO:0000256" key="6">
    <source>
        <dbReference type="ARBA" id="ARBA00023136"/>
    </source>
</evidence>
<comment type="subcellular location">
    <subcellularLocation>
        <location evidence="1">Membrane</location>
        <topology evidence="1">Multi-pass membrane protein</topology>
    </subcellularLocation>
</comment>
<dbReference type="PANTHER" id="PTHR42810">
    <property type="entry name" value="PURINE PERMEASE C1399.01C-RELATED"/>
    <property type="match status" value="1"/>
</dbReference>
<proteinExistence type="inferred from homology"/>
<dbReference type="AlphaFoldDB" id="A0A6J4IUE7"/>
<feature type="transmembrane region" description="Helical" evidence="7">
    <location>
        <begin position="157"/>
        <end position="174"/>
    </location>
</feature>
<dbReference type="PANTHER" id="PTHR42810:SF2">
    <property type="entry name" value="PURINE PERMEASE C1399.01C-RELATED"/>
    <property type="match status" value="1"/>
</dbReference>
<protein>
    <submittedName>
        <fullName evidence="8">Pyrimidine permease</fullName>
    </submittedName>
</protein>
<feature type="transmembrane region" description="Helical" evidence="7">
    <location>
        <begin position="53"/>
        <end position="73"/>
    </location>
</feature>
<keyword evidence="4 7" id="KW-0812">Transmembrane</keyword>
<feature type="transmembrane region" description="Helical" evidence="7">
    <location>
        <begin position="94"/>
        <end position="116"/>
    </location>
</feature>
<evidence type="ECO:0000256" key="1">
    <source>
        <dbReference type="ARBA" id="ARBA00004141"/>
    </source>
</evidence>
<sequence>MAMRAEIDPPLVVAYPETRLPLIKTVALGVQHVLAMFGATVLAPLIMGFDPSLAILFSGVGTLLFIAITRGRVPSYLGSSFAFIAPVIAAQSQGGIPAALGGIIAAGVVYGIIGLVVMRTGVGWVEHLMPPVVTAAVVAVIGLALAHVAVDLAARNVWLALVSFSVAALVAVGARGFPRLIPILIGAIAGYVVALVTGNVDLAAMREAAWIGVPNFVTP</sequence>
<feature type="non-terminal residue" evidence="8">
    <location>
        <position position="219"/>
    </location>
</feature>